<reference evidence="4 5" key="1">
    <citation type="submission" date="2018-11" db="EMBL/GenBank/DDBJ databases">
        <title>Genomes From Bacteria Associated with the Canine Oral Cavity: a Test Case for Automated Genome-Based Taxonomic Assignment.</title>
        <authorList>
            <person name="Coil D.A."/>
            <person name="Jospin G."/>
            <person name="Darling A.E."/>
            <person name="Wallis C."/>
            <person name="Davis I.J."/>
            <person name="Harris S."/>
            <person name="Eisen J.A."/>
            <person name="Holcombe L.J."/>
            <person name="O'Flynn C."/>
        </authorList>
    </citation>
    <scope>NUCLEOTIDE SEQUENCE [LARGE SCALE GENOMIC DNA]</scope>
    <source>
        <strain evidence="4 5">OH1047_COT-310</strain>
    </source>
</reference>
<evidence type="ECO:0000256" key="1">
    <source>
        <dbReference type="SAM" id="Coils"/>
    </source>
</evidence>
<accession>A0A3P1ZU81</accession>
<keyword evidence="5" id="KW-1185">Reference proteome</keyword>
<dbReference type="Pfam" id="PF02371">
    <property type="entry name" value="Transposase_20"/>
    <property type="match status" value="1"/>
</dbReference>
<feature type="coiled-coil region" evidence="1">
    <location>
        <begin position="176"/>
        <end position="203"/>
    </location>
</feature>
<gene>
    <name evidence="4" type="ORF">EII33_14135</name>
</gene>
<dbReference type="InterPro" id="IPR003346">
    <property type="entry name" value="Transposase_20"/>
</dbReference>
<dbReference type="EMBL" id="RQYF01000158">
    <property type="protein sequence ID" value="RRD86325.1"/>
    <property type="molecule type" value="Genomic_DNA"/>
</dbReference>
<dbReference type="InterPro" id="IPR047650">
    <property type="entry name" value="Transpos_IS110"/>
</dbReference>
<feature type="domain" description="Transposase IS116/IS110/IS902 C-terminal" evidence="3">
    <location>
        <begin position="205"/>
        <end position="290"/>
    </location>
</feature>
<organism evidence="4 5">
    <name type="scientific">Prevotella heparinolytica</name>
    <dbReference type="NCBI Taxonomy" id="28113"/>
    <lineage>
        <taxon>Bacteria</taxon>
        <taxon>Pseudomonadati</taxon>
        <taxon>Bacteroidota</taxon>
        <taxon>Bacteroidia</taxon>
        <taxon>Bacteroidales</taxon>
        <taxon>Bacteroidaceae</taxon>
        <taxon>Bacteroides</taxon>
    </lineage>
</organism>
<dbReference type="RefSeq" id="WP_125240242.1">
    <property type="nucleotide sequence ID" value="NZ_RQYF01000158.1"/>
</dbReference>
<dbReference type="Proteomes" id="UP000279562">
    <property type="component" value="Unassembled WGS sequence"/>
</dbReference>
<evidence type="ECO:0000313" key="4">
    <source>
        <dbReference type="EMBL" id="RRD86325.1"/>
    </source>
</evidence>
<dbReference type="GO" id="GO:0006313">
    <property type="term" value="P:DNA transposition"/>
    <property type="evidence" value="ECO:0007669"/>
    <property type="project" value="InterPro"/>
</dbReference>
<protein>
    <submittedName>
        <fullName evidence="4">IS110 family transposase</fullName>
    </submittedName>
</protein>
<dbReference type="InterPro" id="IPR002525">
    <property type="entry name" value="Transp_IS110-like_N"/>
</dbReference>
<dbReference type="GO" id="GO:0003677">
    <property type="term" value="F:DNA binding"/>
    <property type="evidence" value="ECO:0007669"/>
    <property type="project" value="InterPro"/>
</dbReference>
<evidence type="ECO:0000313" key="5">
    <source>
        <dbReference type="Proteomes" id="UP000279562"/>
    </source>
</evidence>
<dbReference type="Pfam" id="PF01548">
    <property type="entry name" value="DEDD_Tnp_IS110"/>
    <property type="match status" value="1"/>
</dbReference>
<comment type="caution">
    <text evidence="4">The sequence shown here is derived from an EMBL/GenBank/DDBJ whole genome shotgun (WGS) entry which is preliminary data.</text>
</comment>
<evidence type="ECO:0000259" key="2">
    <source>
        <dbReference type="Pfam" id="PF01548"/>
    </source>
</evidence>
<dbReference type="PANTHER" id="PTHR33055:SF3">
    <property type="entry name" value="PUTATIVE TRANSPOSASE FOR IS117-RELATED"/>
    <property type="match status" value="1"/>
</dbReference>
<dbReference type="NCBIfam" id="NF033542">
    <property type="entry name" value="transpos_IS110"/>
    <property type="match status" value="1"/>
</dbReference>
<name>A0A3P1ZU81_9BACE</name>
<keyword evidence="1" id="KW-0175">Coiled coil</keyword>
<evidence type="ECO:0000259" key="3">
    <source>
        <dbReference type="Pfam" id="PF02371"/>
    </source>
</evidence>
<proteinExistence type="predicted"/>
<feature type="domain" description="Transposase IS110-like N-terminal" evidence="2">
    <location>
        <begin position="7"/>
        <end position="157"/>
    </location>
</feature>
<dbReference type="AlphaFoldDB" id="A0A3P1ZU81"/>
<dbReference type="GO" id="GO:0004803">
    <property type="term" value="F:transposase activity"/>
    <property type="evidence" value="ECO:0007669"/>
    <property type="project" value="InterPro"/>
</dbReference>
<sequence>MEKKWFVGIDVSKKTIDVVYYDRKRRKICEEIHRQFPNDQSGFKLMRKWFKECGMKSAELVIGLENTGIYSLDLCLSLESAGIDYCCFNPLHLKRSFGLTRGKNDKVDAWRIAYYCYLYREELAYCKMSAGTIIRLQELSSERRRHVKHMAEYKAYLTDRKARVGDNTLKRTAKVLEYEQVLVEEIEKEMENIIKNEPALKRNYDLLLSVKGVGTVNAIAMIIHTNNFESFENARKYACYVGVAPFGSTSGTSIKGKPHVCSIGARILKSDLSMAAGSARIHDPQMKEYFERKTAQGKEFGVVMNAIKYKLIQRMFAVVKRGTAFVQLQTYKIIVR</sequence>
<dbReference type="PANTHER" id="PTHR33055">
    <property type="entry name" value="TRANSPOSASE FOR INSERTION SEQUENCE ELEMENT IS1111A"/>
    <property type="match status" value="1"/>
</dbReference>